<dbReference type="SUPFAM" id="SSF53067">
    <property type="entry name" value="Actin-like ATPase domain"/>
    <property type="match status" value="1"/>
</dbReference>
<dbReference type="Proteomes" id="UP001058124">
    <property type="component" value="Unassembled WGS sequence"/>
</dbReference>
<evidence type="ECO:0000313" key="1">
    <source>
        <dbReference type="EMBL" id="GKX55536.1"/>
    </source>
</evidence>
<dbReference type="InterPro" id="IPR043129">
    <property type="entry name" value="ATPase_NBD"/>
</dbReference>
<dbReference type="Gene3D" id="3.30.420.40">
    <property type="match status" value="1"/>
</dbReference>
<name>A0AAV5N093_9GAMM</name>
<organism evidence="1 2">
    <name type="scientific">Leminorella grimontii</name>
    <dbReference type="NCBI Taxonomy" id="82981"/>
    <lineage>
        <taxon>Bacteria</taxon>
        <taxon>Pseudomonadati</taxon>
        <taxon>Pseudomonadota</taxon>
        <taxon>Gammaproteobacteria</taxon>
        <taxon>Enterobacterales</taxon>
        <taxon>Budviciaceae</taxon>
        <taxon>Leminorella</taxon>
    </lineage>
</organism>
<dbReference type="InterPro" id="IPR005883">
    <property type="entry name" value="PilM"/>
</dbReference>
<accession>A0AAV5N093</accession>
<dbReference type="EMBL" id="BRLH01000003">
    <property type="protein sequence ID" value="GKX55536.1"/>
    <property type="molecule type" value="Genomic_DNA"/>
</dbReference>
<evidence type="ECO:0000313" key="2">
    <source>
        <dbReference type="Proteomes" id="UP001058124"/>
    </source>
</evidence>
<gene>
    <name evidence="1" type="ORF">SOASR030_16480</name>
</gene>
<proteinExistence type="predicted"/>
<comment type="caution">
    <text evidence="1">The sequence shown here is derived from an EMBL/GenBank/DDBJ whole genome shotgun (WGS) entry which is preliminary data.</text>
</comment>
<dbReference type="Pfam" id="PF11104">
    <property type="entry name" value="PilM_2"/>
    <property type="match status" value="1"/>
</dbReference>
<keyword evidence="2" id="KW-1185">Reference proteome</keyword>
<reference evidence="1" key="1">
    <citation type="submission" date="2022-06" db="EMBL/GenBank/DDBJ databases">
        <title>Draft genome sequences of Leminorella grimontii str. JCM5902.</title>
        <authorList>
            <person name="Wakabayashi Y."/>
            <person name="Kojima K."/>
        </authorList>
    </citation>
    <scope>NUCLEOTIDE SEQUENCE</scope>
    <source>
        <strain evidence="1">JCM 5902</strain>
    </source>
</reference>
<dbReference type="AlphaFoldDB" id="A0AAV5N093"/>
<sequence>MTIWQAGIDIHSAGFYAVILQRQRYGWQMRNWHLWRAPPLPEGYAYPSQSDGISQALLQALKAWRSRLPKRVSFRIALPAEAILQQTLPLPDGVESPSARQWLIEDSVDRLFPLSLRELAVDYRVISSLDGKANAQAVVSATRRKDMTSLLSGLAEAGIAPDIVDAAPCVLRSMALAAGVDRGALLLHRMARRFMWVSPLNDAFCYQLLPEMSDESPLFSASQAREAYRLAGGDAQRVLLSGEIDEPEAQGGAALWSPLAAIDQMHPPLPPEEHRFVLACGLALREEDR</sequence>
<dbReference type="Gene3D" id="3.30.1490.300">
    <property type="match status" value="1"/>
</dbReference>
<protein>
    <submittedName>
        <fullName evidence="1">Pilus assembly protein HofM</fullName>
    </submittedName>
</protein>
<dbReference type="RefSeq" id="WP_027273513.1">
    <property type="nucleotide sequence ID" value="NZ_BRLH01000003.1"/>
</dbReference>